<dbReference type="OrthoDB" id="9806388at2"/>
<dbReference type="Gene3D" id="3.90.230.10">
    <property type="entry name" value="Creatinase/methionine aminopeptidase superfamily"/>
    <property type="match status" value="1"/>
</dbReference>
<dbReference type="EMBL" id="LUUB01000031">
    <property type="protein sequence ID" value="OAF14075.1"/>
    <property type="molecule type" value="Genomic_DNA"/>
</dbReference>
<evidence type="ECO:0008006" key="3">
    <source>
        <dbReference type="Google" id="ProtNLM"/>
    </source>
</evidence>
<dbReference type="Proteomes" id="UP000076959">
    <property type="component" value="Unassembled WGS sequence"/>
</dbReference>
<name>A0A176Z2H0_9BRAD</name>
<dbReference type="InterPro" id="IPR036005">
    <property type="entry name" value="Creatinase/aminopeptidase-like"/>
</dbReference>
<reference evidence="1 2" key="1">
    <citation type="submission" date="2016-03" db="EMBL/GenBank/DDBJ databases">
        <title>Draft Genome Sequence of the Strain BR 10245 (Bradyrhizobium sp.) isolated from nodules of Centrolobium paraense.</title>
        <authorList>
            <person name="Simoes-Araujo J.L.Sr."/>
            <person name="Barauna A.C."/>
            <person name="Silva K."/>
            <person name="Zilli J.E."/>
        </authorList>
    </citation>
    <scope>NUCLEOTIDE SEQUENCE [LARGE SCALE GENOMIC DNA]</scope>
    <source>
        <strain evidence="1 2">BR 10245</strain>
    </source>
</reference>
<dbReference type="STRING" id="1505087.AYJ54_43065"/>
<evidence type="ECO:0000313" key="1">
    <source>
        <dbReference type="EMBL" id="OAF14075.1"/>
    </source>
</evidence>
<dbReference type="PANTHER" id="PTHR46112:SF2">
    <property type="entry name" value="XAA-PRO AMINOPEPTIDASE P-RELATED"/>
    <property type="match status" value="1"/>
</dbReference>
<evidence type="ECO:0000313" key="2">
    <source>
        <dbReference type="Proteomes" id="UP000076959"/>
    </source>
</evidence>
<dbReference type="AlphaFoldDB" id="A0A176Z2H0"/>
<dbReference type="SUPFAM" id="SSF55920">
    <property type="entry name" value="Creatinase/aminopeptidase"/>
    <property type="match status" value="1"/>
</dbReference>
<organism evidence="1 2">
    <name type="scientific">Bradyrhizobium centrolobii</name>
    <dbReference type="NCBI Taxonomy" id="1505087"/>
    <lineage>
        <taxon>Bacteria</taxon>
        <taxon>Pseudomonadati</taxon>
        <taxon>Pseudomonadota</taxon>
        <taxon>Alphaproteobacteria</taxon>
        <taxon>Hyphomicrobiales</taxon>
        <taxon>Nitrobacteraceae</taxon>
        <taxon>Bradyrhizobium</taxon>
    </lineage>
</organism>
<sequence length="72" mass="7779">MRALPQAKFVDADLLVNWIRIVKSPAELALMRQAGSTADAMMQRVIDVVAPGVRECDIADIISIGRAAEEGN</sequence>
<gene>
    <name evidence="1" type="ORF">AYJ54_43065</name>
</gene>
<dbReference type="PANTHER" id="PTHR46112">
    <property type="entry name" value="AMINOPEPTIDASE"/>
    <property type="match status" value="1"/>
</dbReference>
<proteinExistence type="predicted"/>
<protein>
    <recommendedName>
        <fullName evidence="3">Peptidase M24 domain-containing protein</fullName>
    </recommendedName>
</protein>
<accession>A0A176Z2H0</accession>
<keyword evidence="2" id="KW-1185">Reference proteome</keyword>
<dbReference type="InterPro" id="IPR050659">
    <property type="entry name" value="Peptidase_M24B"/>
</dbReference>
<comment type="caution">
    <text evidence="1">The sequence shown here is derived from an EMBL/GenBank/DDBJ whole genome shotgun (WGS) entry which is preliminary data.</text>
</comment>